<organism evidence="9 10">
    <name type="scientific">Bremia lactucae</name>
    <name type="common">Lettuce downy mildew</name>
    <dbReference type="NCBI Taxonomy" id="4779"/>
    <lineage>
        <taxon>Eukaryota</taxon>
        <taxon>Sar</taxon>
        <taxon>Stramenopiles</taxon>
        <taxon>Oomycota</taxon>
        <taxon>Peronosporomycetes</taxon>
        <taxon>Peronosporales</taxon>
        <taxon>Peronosporaceae</taxon>
        <taxon>Bremia</taxon>
    </lineage>
</organism>
<dbReference type="GO" id="GO:0042407">
    <property type="term" value="P:cristae formation"/>
    <property type="evidence" value="ECO:0007669"/>
    <property type="project" value="TreeGrafter"/>
</dbReference>
<feature type="compositionally biased region" description="Polar residues" evidence="8">
    <location>
        <begin position="43"/>
        <end position="63"/>
    </location>
</feature>
<keyword evidence="10" id="KW-1185">Reference proteome</keyword>
<dbReference type="PANTHER" id="PTHR15415:SF7">
    <property type="entry name" value="MICOS COMPLEX SUBUNIT MIC60"/>
    <property type="match status" value="1"/>
</dbReference>
<dbReference type="GO" id="GO:0061617">
    <property type="term" value="C:MICOS complex"/>
    <property type="evidence" value="ECO:0007669"/>
    <property type="project" value="TreeGrafter"/>
</dbReference>
<dbReference type="Pfam" id="PF09731">
    <property type="entry name" value="Mitofilin"/>
    <property type="match status" value="1"/>
</dbReference>
<name>A0A976FR53_BRELC</name>
<evidence type="ECO:0000256" key="5">
    <source>
        <dbReference type="ARBA" id="ARBA00022989"/>
    </source>
</evidence>
<dbReference type="KEGG" id="blac:94348389"/>
<comment type="subcellular location">
    <subcellularLocation>
        <location evidence="1">Mitochondrion inner membrane</location>
    </subcellularLocation>
</comment>
<dbReference type="Proteomes" id="UP000294530">
    <property type="component" value="Unassembled WGS sequence"/>
</dbReference>
<evidence type="ECO:0000256" key="7">
    <source>
        <dbReference type="ARBA" id="ARBA00023136"/>
    </source>
</evidence>
<keyword evidence="5" id="KW-1133">Transmembrane helix</keyword>
<keyword evidence="4" id="KW-0999">Mitochondrion inner membrane</keyword>
<keyword evidence="3" id="KW-0812">Transmembrane</keyword>
<sequence>MMLNLSRSRAIRAVACPSRLSFSVSSKSSVPPTLPPPTASFKLPSQTSALTPPTSKVPSVVTDSSRGGSLPKLLLLGLLSTPAAAAIYLKLNPEWNPAVLKDDARWIKLREAVLGEAATEVVVAPSNRSPEYFSAVINTAMQDMGNGGELKESKKELKKEETKKDAKMKIKEEEEKKKDAKIKDKEEKKKTKKKKDKMKEKEKDASMKDKEDEKKKEKKMKKAEKKAEKDRKKTHESKSEKTTDKVEKKLEKAAKKAEKAELKVAKLKKQTKKTEHSLHNEEDIVTLDVRKLAAAATGATSAIAKTVDAATAKAREVITELADDVSPANLSHEVNKKIQATTNELLSSLKEESDAAAAEMDEQYLSNLNELDANALAIRVAQLATEMKHRSKWEAVRLLESLRRMEEDVQKKSAHVLRRQDELHKELLARELRLQQEVLSRQSRDEMDALKKQYADDLARNVSQQRASLLSEVQRTFARESKAIEDRYDERLKEVTEKMQKVLTEERAKRVQELQQYRAELRALGMVLDSSSTYEAFSHRVHKTSMAALALSDRVEAAAPLQSEVRALRKAAKSDPFIETAVNSLSQEAIEIGAPSVGQLQERFKAVKSVGHRTALIPENSGIVGQAFGTALSLLMIPPGGPIEGNDVDAVFSRADFAVQAGNLEKAVDEMKALSGIPAQISQDWITAAESRLAVEQTAKVIKAHVALLAASCS</sequence>
<feature type="region of interest" description="Disordered" evidence="8">
    <location>
        <begin position="144"/>
        <end position="261"/>
    </location>
</feature>
<dbReference type="RefSeq" id="XP_067820548.1">
    <property type="nucleotide sequence ID" value="XM_067962718.1"/>
</dbReference>
<dbReference type="PANTHER" id="PTHR15415">
    <property type="entry name" value="MITOFILIN"/>
    <property type="match status" value="1"/>
</dbReference>
<protein>
    <recommendedName>
        <fullName evidence="11">MICOS complex subunit MIC60</fullName>
    </recommendedName>
</protein>
<evidence type="ECO:0000256" key="3">
    <source>
        <dbReference type="ARBA" id="ARBA00022692"/>
    </source>
</evidence>
<feature type="region of interest" description="Disordered" evidence="8">
    <location>
        <begin position="23"/>
        <end position="63"/>
    </location>
</feature>
<comment type="caution">
    <text evidence="9">The sequence shown here is derived from an EMBL/GenBank/DDBJ whole genome shotgun (WGS) entry which is preliminary data.</text>
</comment>
<evidence type="ECO:0000313" key="10">
    <source>
        <dbReference type="Proteomes" id="UP000294530"/>
    </source>
</evidence>
<proteinExistence type="inferred from homology"/>
<dbReference type="InterPro" id="IPR019133">
    <property type="entry name" value="MIC60"/>
</dbReference>
<feature type="compositionally biased region" description="Basic and acidic residues" evidence="8">
    <location>
        <begin position="225"/>
        <end position="261"/>
    </location>
</feature>
<keyword evidence="6" id="KW-0496">Mitochondrion</keyword>
<dbReference type="AlphaFoldDB" id="A0A976FR53"/>
<evidence type="ECO:0000256" key="6">
    <source>
        <dbReference type="ARBA" id="ARBA00023128"/>
    </source>
</evidence>
<accession>A0A976FR53</accession>
<dbReference type="GeneID" id="94348389"/>
<keyword evidence="7" id="KW-0472">Membrane</keyword>
<evidence type="ECO:0000256" key="4">
    <source>
        <dbReference type="ARBA" id="ARBA00022792"/>
    </source>
</evidence>
<dbReference type="EMBL" id="SHOA02000004">
    <property type="protein sequence ID" value="TDH71049.1"/>
    <property type="molecule type" value="Genomic_DNA"/>
</dbReference>
<evidence type="ECO:0000256" key="1">
    <source>
        <dbReference type="ARBA" id="ARBA00004273"/>
    </source>
</evidence>
<comment type="similarity">
    <text evidence="2">Belongs to the MICOS complex subunit Mic60 family.</text>
</comment>
<feature type="compositionally biased region" description="Basic and acidic residues" evidence="8">
    <location>
        <begin position="149"/>
        <end position="189"/>
    </location>
</feature>
<evidence type="ECO:0008006" key="11">
    <source>
        <dbReference type="Google" id="ProtNLM"/>
    </source>
</evidence>
<feature type="compositionally biased region" description="Basic and acidic residues" evidence="8">
    <location>
        <begin position="197"/>
        <end position="215"/>
    </location>
</feature>
<evidence type="ECO:0000256" key="8">
    <source>
        <dbReference type="SAM" id="MobiDB-lite"/>
    </source>
</evidence>
<evidence type="ECO:0000256" key="2">
    <source>
        <dbReference type="ARBA" id="ARBA00010877"/>
    </source>
</evidence>
<evidence type="ECO:0000313" key="9">
    <source>
        <dbReference type="EMBL" id="TDH71049.1"/>
    </source>
</evidence>
<reference evidence="9 10" key="1">
    <citation type="journal article" date="2021" name="Genome Biol.">
        <title>AFLAP: assembly-free linkage analysis pipeline using k-mers from genome sequencing data.</title>
        <authorList>
            <person name="Fletcher K."/>
            <person name="Zhang L."/>
            <person name="Gil J."/>
            <person name="Han R."/>
            <person name="Cavanaugh K."/>
            <person name="Michelmore R."/>
        </authorList>
    </citation>
    <scope>NUCLEOTIDE SEQUENCE [LARGE SCALE GENOMIC DNA]</scope>
    <source>
        <strain evidence="9 10">SF5</strain>
    </source>
</reference>
<gene>
    <name evidence="9" type="ORF">CCR75_004632</name>
</gene>